<accession>A0A5A9NPE1</accession>
<dbReference type="AlphaFoldDB" id="A0A5A9NPE1"/>
<sequence length="266" mass="30720">MTRRWRADSNGILDGWQIDYYDNIIGKNVLKQVWMEGVRDENRTTEVRRGHQEAFATNINILMDRFNQTHGVHTVQKMYGCEWNDETGETNGFDAYGYDGEDFLSLDLKEMRYISPVQQALATIQKWNDSKSLIENQRQYFATICIEWLKKYLQFAENSLKKPVSPQVSLLQKDSSSPVLCHATGFYPSGVRISWLKNGQDHYEDVDIGELVPNEDGTFQKTSTLGTNEWKQNQYICVVEHQSKTINTILTEKDIKTNNGNSNDKV</sequence>
<name>A0A5A9NPE1_9TELE</name>
<evidence type="ECO:0000313" key="4">
    <source>
        <dbReference type="EMBL" id="KAA0710067.1"/>
    </source>
</evidence>
<dbReference type="InterPro" id="IPR036179">
    <property type="entry name" value="Ig-like_dom_sf"/>
</dbReference>
<evidence type="ECO:0000313" key="5">
    <source>
        <dbReference type="Proteomes" id="UP000324632"/>
    </source>
</evidence>
<dbReference type="Proteomes" id="UP000324632">
    <property type="component" value="Chromosome 16"/>
</dbReference>
<dbReference type="PANTHER" id="PTHR16675:SF237">
    <property type="entry name" value="MHC CLASS I ANTIGEN TRANSCRIPT VARIANT 1-RELATED"/>
    <property type="match status" value="1"/>
</dbReference>
<keyword evidence="5" id="KW-1185">Reference proteome</keyword>
<dbReference type="PANTHER" id="PTHR16675">
    <property type="entry name" value="MHC CLASS I-RELATED"/>
    <property type="match status" value="1"/>
</dbReference>
<dbReference type="SUPFAM" id="SSF54452">
    <property type="entry name" value="MHC antigen-recognition domain"/>
    <property type="match status" value="1"/>
</dbReference>
<dbReference type="SUPFAM" id="SSF48726">
    <property type="entry name" value="Immunoglobulin"/>
    <property type="match status" value="1"/>
</dbReference>
<gene>
    <name evidence="4" type="ORF">E1301_Tti018861</name>
</gene>
<dbReference type="InterPro" id="IPR013783">
    <property type="entry name" value="Ig-like_fold"/>
</dbReference>
<dbReference type="Gene3D" id="2.60.40.10">
    <property type="entry name" value="Immunoglobulins"/>
    <property type="match status" value="1"/>
</dbReference>
<dbReference type="Gene3D" id="3.30.500.10">
    <property type="entry name" value="MHC class I-like antigen recognition-like"/>
    <property type="match status" value="1"/>
</dbReference>
<dbReference type="Pfam" id="PF07654">
    <property type="entry name" value="C1-set"/>
    <property type="match status" value="1"/>
</dbReference>
<dbReference type="GO" id="GO:0006955">
    <property type="term" value="P:immune response"/>
    <property type="evidence" value="ECO:0007669"/>
    <property type="project" value="TreeGrafter"/>
</dbReference>
<organism evidence="4 5">
    <name type="scientific">Triplophysa tibetana</name>
    <dbReference type="NCBI Taxonomy" id="1572043"/>
    <lineage>
        <taxon>Eukaryota</taxon>
        <taxon>Metazoa</taxon>
        <taxon>Chordata</taxon>
        <taxon>Craniata</taxon>
        <taxon>Vertebrata</taxon>
        <taxon>Euteleostomi</taxon>
        <taxon>Actinopterygii</taxon>
        <taxon>Neopterygii</taxon>
        <taxon>Teleostei</taxon>
        <taxon>Ostariophysi</taxon>
        <taxon>Cypriniformes</taxon>
        <taxon>Nemacheilidae</taxon>
        <taxon>Triplophysa</taxon>
    </lineage>
</organism>
<dbReference type="Pfam" id="PF00129">
    <property type="entry name" value="MHC_I"/>
    <property type="match status" value="1"/>
</dbReference>
<proteinExistence type="inferred from homology"/>
<evidence type="ECO:0000256" key="1">
    <source>
        <dbReference type="ARBA" id="ARBA00023180"/>
    </source>
</evidence>
<dbReference type="InterPro" id="IPR007110">
    <property type="entry name" value="Ig-like_dom"/>
</dbReference>
<dbReference type="InterPro" id="IPR011161">
    <property type="entry name" value="MHC_I-like_Ag-recog"/>
</dbReference>
<dbReference type="PRINTS" id="PR01638">
    <property type="entry name" value="MHCCLASSI"/>
</dbReference>
<dbReference type="EMBL" id="SOYY01000016">
    <property type="protein sequence ID" value="KAA0710067.1"/>
    <property type="molecule type" value="Genomic_DNA"/>
</dbReference>
<keyword evidence="1" id="KW-0325">Glycoprotein</keyword>
<dbReference type="InterPro" id="IPR011162">
    <property type="entry name" value="MHC_I/II-like_Ag-recog"/>
</dbReference>
<dbReference type="PROSITE" id="PS50835">
    <property type="entry name" value="IG_LIKE"/>
    <property type="match status" value="1"/>
</dbReference>
<dbReference type="InterPro" id="IPR037055">
    <property type="entry name" value="MHC_I-like_Ag-recog_sf"/>
</dbReference>
<dbReference type="InterPro" id="IPR001039">
    <property type="entry name" value="MHC_I_a_a1/a2"/>
</dbReference>
<comment type="similarity">
    <text evidence="2">Belongs to the MHC class I family.</text>
</comment>
<dbReference type="InterPro" id="IPR003597">
    <property type="entry name" value="Ig_C1-set"/>
</dbReference>
<dbReference type="GO" id="GO:0005615">
    <property type="term" value="C:extracellular space"/>
    <property type="evidence" value="ECO:0007669"/>
    <property type="project" value="TreeGrafter"/>
</dbReference>
<dbReference type="GO" id="GO:0009897">
    <property type="term" value="C:external side of plasma membrane"/>
    <property type="evidence" value="ECO:0007669"/>
    <property type="project" value="TreeGrafter"/>
</dbReference>
<evidence type="ECO:0000259" key="3">
    <source>
        <dbReference type="PROSITE" id="PS50835"/>
    </source>
</evidence>
<dbReference type="SMART" id="SM00407">
    <property type="entry name" value="IGc1"/>
    <property type="match status" value="1"/>
</dbReference>
<evidence type="ECO:0000256" key="2">
    <source>
        <dbReference type="RuleBase" id="RU004439"/>
    </source>
</evidence>
<protein>
    <submittedName>
        <fullName evidence="4">T-cell surface glycoprotein CD1c</fullName>
    </submittedName>
</protein>
<reference evidence="4 5" key="1">
    <citation type="journal article" date="2019" name="Mol. Ecol. Resour.">
        <title>Chromosome-level genome assembly of Triplophysa tibetana, a fish adapted to the harsh high-altitude environment of the Tibetan Plateau.</title>
        <authorList>
            <person name="Yang X."/>
            <person name="Liu H."/>
            <person name="Ma Z."/>
            <person name="Zou Y."/>
            <person name="Zou M."/>
            <person name="Mao Y."/>
            <person name="Li X."/>
            <person name="Wang H."/>
            <person name="Chen T."/>
            <person name="Wang W."/>
            <person name="Yang R."/>
        </authorList>
    </citation>
    <scope>NUCLEOTIDE SEQUENCE [LARGE SCALE GENOMIC DNA]</scope>
    <source>
        <strain evidence="4">TTIB1903HZAU</strain>
        <tissue evidence="4">Muscle</tissue>
    </source>
</reference>
<feature type="domain" description="Ig-like" evidence="3">
    <location>
        <begin position="166"/>
        <end position="247"/>
    </location>
</feature>
<dbReference type="InterPro" id="IPR050208">
    <property type="entry name" value="MHC_class-I_related"/>
</dbReference>
<comment type="caution">
    <text evidence="4">The sequence shown here is derived from an EMBL/GenBank/DDBJ whole genome shotgun (WGS) entry which is preliminary data.</text>
</comment>